<reference evidence="1 2" key="1">
    <citation type="submission" date="2018-12" db="EMBL/GenBank/DDBJ databases">
        <authorList>
            <consortium name="Pathogen Informatics"/>
        </authorList>
    </citation>
    <scope>NUCLEOTIDE SEQUENCE [LARGE SCALE GENOMIC DNA]</scope>
    <source>
        <strain evidence="1 2">NCTC10207</strain>
    </source>
</reference>
<proteinExistence type="predicted"/>
<gene>
    <name evidence="1" type="ORF">NCTC10207_00165</name>
</gene>
<evidence type="ECO:0000313" key="2">
    <source>
        <dbReference type="Proteomes" id="UP000282386"/>
    </source>
</evidence>
<dbReference type="AlphaFoldDB" id="A0A7Z9D5Y8"/>
<sequence>MEKSAIFSIEGHSMASAGASQPAKYRTLKSIFRERGQAAASTELARRLEGYSTYTADFMVGDHQLFYVATTDIVDAQQRILQRERDIDALLRVLPC</sequence>
<evidence type="ECO:0000313" key="1">
    <source>
        <dbReference type="EMBL" id="VEI22099.1"/>
    </source>
</evidence>
<accession>A0A7Z9D5Y8</accession>
<organism evidence="1 2">
    <name type="scientific">Rothia aeria</name>
    <dbReference type="NCBI Taxonomy" id="172042"/>
    <lineage>
        <taxon>Bacteria</taxon>
        <taxon>Bacillati</taxon>
        <taxon>Actinomycetota</taxon>
        <taxon>Actinomycetes</taxon>
        <taxon>Micrococcales</taxon>
        <taxon>Micrococcaceae</taxon>
        <taxon>Rothia</taxon>
    </lineage>
</organism>
<dbReference type="RefSeq" id="WP_126499463.1">
    <property type="nucleotide sequence ID" value="NZ_CP079819.1"/>
</dbReference>
<name>A0A7Z9D5Y8_9MICC</name>
<dbReference type="Proteomes" id="UP000282386">
    <property type="component" value="Chromosome"/>
</dbReference>
<protein>
    <submittedName>
        <fullName evidence="1">Uncharacterized protein</fullName>
    </submittedName>
</protein>
<dbReference type="EMBL" id="LR134479">
    <property type="protein sequence ID" value="VEI22099.1"/>
    <property type="molecule type" value="Genomic_DNA"/>
</dbReference>